<sequence length="737" mass="80099">MKLSSGAPARAALALVLWTSSPAAATPAATWPTADSITNGLARVESVREIKSVQRTFAQLAPHGRWGDMAALFADDGVFRWGAGKPGANILDNSDATFLTGPAAIEAWLRTDAGNMDGLKPGSLHALINDQPVISLSADGRSAKGRWHSLKFLGDGAGKTRIEGGIMQNEYVLTASAEHGNRWRIKLLRYYPLFAGDYKNGWENVGGNSLPIVPFHYTADGAGETILSPYQPHNGSKVVSRHTALSIDELKYRVTKLNDEDEVRNLQHICGHYVDRRMWPDVIDLFASDGVVSVDGRGSAPGAAGVQSALDRMGPEGLTRGVLNDHPIYQTLVEISPDGLEATSRGLEIGMIGDSIAKTAEWRFCVFRHKYIKDAASGIWKIKELAYTRIMVANYTSGWAFGGALPPKAAPLAPPPFLDVLGHISDVARKPTDWQPPWREDSNSTETLLADMQRRLSRSAAFDETENVSSAYGYYADDIRCTDFATLHADKGFKMSPGVGWYLSPQRIAQACIARYGDRPAAARASIPFHWRVQPIILVSHDGRSATVRVRNLQMGTSRGGGSAGFNGGMYHDQVVLEEKAGVVRRKLWCLTIDEFYWQSAGWAGGWAGVNSTALGRRQGGIGGYVADVAVADPTMRLREVGFNGGPPPTVRWPDIQRMWWSFRNPVTGRVPESYWPGCVPCRTARPDWQLTANGYQEPATGPTIVTARAQGTNVTVTVVGGPDEPVTGLWGYAGER</sequence>
<protein>
    <recommendedName>
        <fullName evidence="2">SnoaL-like domain-containing protein</fullName>
    </recommendedName>
</protein>
<dbReference type="InterPro" id="IPR037401">
    <property type="entry name" value="SnoaL-like"/>
</dbReference>
<feature type="chain" id="PRO_5041394092" description="SnoaL-like domain-containing protein" evidence="1">
    <location>
        <begin position="26"/>
        <end position="737"/>
    </location>
</feature>
<gene>
    <name evidence="3" type="ORF">B0H67DRAFT_603668</name>
</gene>
<proteinExistence type="predicted"/>
<dbReference type="Pfam" id="PF13577">
    <property type="entry name" value="SnoaL_4"/>
    <property type="match status" value="3"/>
</dbReference>
<feature type="domain" description="SnoaL-like" evidence="2">
    <location>
        <begin position="43"/>
        <end position="188"/>
    </location>
</feature>
<keyword evidence="1" id="KW-0732">Signal</keyword>
<accession>A0AA39ZVU3</accession>
<organism evidence="3 4">
    <name type="scientific">Lasiosphaeris hirsuta</name>
    <dbReference type="NCBI Taxonomy" id="260670"/>
    <lineage>
        <taxon>Eukaryota</taxon>
        <taxon>Fungi</taxon>
        <taxon>Dikarya</taxon>
        <taxon>Ascomycota</taxon>
        <taxon>Pezizomycotina</taxon>
        <taxon>Sordariomycetes</taxon>
        <taxon>Sordariomycetidae</taxon>
        <taxon>Sordariales</taxon>
        <taxon>Lasiosphaeriaceae</taxon>
        <taxon>Lasiosphaeris</taxon>
    </lineage>
</organism>
<dbReference type="EMBL" id="JAUKUA010000007">
    <property type="protein sequence ID" value="KAK0704573.1"/>
    <property type="molecule type" value="Genomic_DNA"/>
</dbReference>
<reference evidence="3" key="1">
    <citation type="submission" date="2023-06" db="EMBL/GenBank/DDBJ databases">
        <title>Genome-scale phylogeny and comparative genomics of the fungal order Sordariales.</title>
        <authorList>
            <consortium name="Lawrence Berkeley National Laboratory"/>
            <person name="Hensen N."/>
            <person name="Bonometti L."/>
            <person name="Westerberg I."/>
            <person name="Brannstrom I.O."/>
            <person name="Guillou S."/>
            <person name="Cros-Aarteil S."/>
            <person name="Calhoun S."/>
            <person name="Haridas S."/>
            <person name="Kuo A."/>
            <person name="Mondo S."/>
            <person name="Pangilinan J."/>
            <person name="Riley R."/>
            <person name="Labutti K."/>
            <person name="Andreopoulos B."/>
            <person name="Lipzen A."/>
            <person name="Chen C."/>
            <person name="Yanf M."/>
            <person name="Daum C."/>
            <person name="Ng V."/>
            <person name="Clum A."/>
            <person name="Steindorff A."/>
            <person name="Ohm R."/>
            <person name="Martin F."/>
            <person name="Silar P."/>
            <person name="Natvig D."/>
            <person name="Lalanne C."/>
            <person name="Gautier V."/>
            <person name="Ament-Velasquez S.L."/>
            <person name="Kruys A."/>
            <person name="Hutchinson M.I."/>
            <person name="Powell A.J."/>
            <person name="Barry K."/>
            <person name="Miller A.N."/>
            <person name="Grigoriev I.V."/>
            <person name="Debuchy R."/>
            <person name="Gladieux P."/>
            <person name="Thoren M.H."/>
            <person name="Johannesson H."/>
        </authorList>
    </citation>
    <scope>NUCLEOTIDE SEQUENCE</scope>
    <source>
        <strain evidence="3">SMH4607-1</strain>
    </source>
</reference>
<evidence type="ECO:0000313" key="4">
    <source>
        <dbReference type="Proteomes" id="UP001172102"/>
    </source>
</evidence>
<dbReference type="SUPFAM" id="SSF54427">
    <property type="entry name" value="NTF2-like"/>
    <property type="match status" value="3"/>
</dbReference>
<feature type="domain" description="SnoaL-like" evidence="2">
    <location>
        <begin position="464"/>
        <end position="579"/>
    </location>
</feature>
<feature type="domain" description="SnoaL-like" evidence="2">
    <location>
        <begin position="256"/>
        <end position="385"/>
    </location>
</feature>
<name>A0AA39ZVU3_9PEZI</name>
<keyword evidence="4" id="KW-1185">Reference proteome</keyword>
<comment type="caution">
    <text evidence="3">The sequence shown here is derived from an EMBL/GenBank/DDBJ whole genome shotgun (WGS) entry which is preliminary data.</text>
</comment>
<dbReference type="AlphaFoldDB" id="A0AA39ZVU3"/>
<dbReference type="InterPro" id="IPR032710">
    <property type="entry name" value="NTF2-like_dom_sf"/>
</dbReference>
<feature type="signal peptide" evidence="1">
    <location>
        <begin position="1"/>
        <end position="25"/>
    </location>
</feature>
<evidence type="ECO:0000313" key="3">
    <source>
        <dbReference type="EMBL" id="KAK0704573.1"/>
    </source>
</evidence>
<dbReference type="Proteomes" id="UP001172102">
    <property type="component" value="Unassembled WGS sequence"/>
</dbReference>
<evidence type="ECO:0000259" key="2">
    <source>
        <dbReference type="Pfam" id="PF13577"/>
    </source>
</evidence>
<dbReference type="Gene3D" id="3.10.450.50">
    <property type="match status" value="3"/>
</dbReference>
<evidence type="ECO:0000256" key="1">
    <source>
        <dbReference type="SAM" id="SignalP"/>
    </source>
</evidence>